<dbReference type="PANTHER" id="PTHR33525:SF4">
    <property type="entry name" value="CYCLIC DI-GMP PHOSPHODIESTERASE CDGJ"/>
    <property type="match status" value="1"/>
</dbReference>
<dbReference type="Proteomes" id="UP001059672">
    <property type="component" value="Chromosome"/>
</dbReference>
<dbReference type="EMBL" id="CP073346">
    <property type="protein sequence ID" value="UTW06256.1"/>
    <property type="molecule type" value="Genomic_DNA"/>
</dbReference>
<evidence type="ECO:0000313" key="3">
    <source>
        <dbReference type="Proteomes" id="UP001059672"/>
    </source>
</evidence>
<dbReference type="Gene3D" id="1.10.3210.10">
    <property type="entry name" value="Hypothetical protein af1432"/>
    <property type="match status" value="1"/>
</dbReference>
<dbReference type="RefSeq" id="WP_255836835.1">
    <property type="nucleotide sequence ID" value="NZ_CP073346.1"/>
</dbReference>
<dbReference type="SUPFAM" id="SSF109604">
    <property type="entry name" value="HD-domain/PDEase-like"/>
    <property type="match status" value="1"/>
</dbReference>
<evidence type="ECO:0000259" key="1">
    <source>
        <dbReference type="PROSITE" id="PS51833"/>
    </source>
</evidence>
<dbReference type="Pfam" id="PF08668">
    <property type="entry name" value="HDOD"/>
    <property type="match status" value="1"/>
</dbReference>
<evidence type="ECO:0000313" key="2">
    <source>
        <dbReference type="EMBL" id="UTW06256.1"/>
    </source>
</evidence>
<dbReference type="PROSITE" id="PS51833">
    <property type="entry name" value="HDOD"/>
    <property type="match status" value="1"/>
</dbReference>
<dbReference type="InterPro" id="IPR013976">
    <property type="entry name" value="HDOD"/>
</dbReference>
<dbReference type="InterPro" id="IPR052340">
    <property type="entry name" value="RNase_Y/CdgJ"/>
</dbReference>
<dbReference type="PANTHER" id="PTHR33525">
    <property type="match status" value="1"/>
</dbReference>
<reference evidence="2" key="1">
    <citation type="submission" date="2021-04" db="EMBL/GenBank/DDBJ databases">
        <title>Oceanospirillales bacteria with DddD are important DMSP degraders in coastal seawater.</title>
        <authorList>
            <person name="Liu J."/>
        </authorList>
    </citation>
    <scope>NUCLEOTIDE SEQUENCE</scope>
    <source>
        <strain evidence="2">D13-4</strain>
    </source>
</reference>
<keyword evidence="3" id="KW-1185">Reference proteome</keyword>
<name>A0ABY5H1V7_9PSED</name>
<feature type="domain" description="HDOD" evidence="1">
    <location>
        <begin position="25"/>
        <end position="211"/>
    </location>
</feature>
<proteinExistence type="predicted"/>
<gene>
    <name evidence="2" type="ORF">KDW96_13790</name>
</gene>
<organism evidence="2 3">
    <name type="scientific">Pseudomonas benzenivorans</name>
    <dbReference type="NCBI Taxonomy" id="556533"/>
    <lineage>
        <taxon>Bacteria</taxon>
        <taxon>Pseudomonadati</taxon>
        <taxon>Pseudomonadota</taxon>
        <taxon>Gammaproteobacteria</taxon>
        <taxon>Pseudomonadales</taxon>
        <taxon>Pseudomonadaceae</taxon>
        <taxon>Pseudomonas</taxon>
    </lineage>
</organism>
<accession>A0ABY5H1V7</accession>
<protein>
    <submittedName>
        <fullName evidence="2">HDOD domain-containing protein</fullName>
    </submittedName>
</protein>
<sequence>METKQSDYSVYRDLIAQLMSDQEQLPSLPTLTWKIRRALAAPEVSISQLVELIGQDPALSALLMKYASSALLRSRMAPKTLQDVLRVLGLQQVDRVVMVHSVKSLFTLHSAEHKQLFMEAWHRLTLKASVCAFLARMVGRIPADHAVLACLLSEVGSLAVLSAFKSKELVPTQTRYYKLCRAYSKSLGVMLLKKWAVDDAYVQIIRDVGNWTLQRQRQIELIDLVNLGLYHTVKDTDPAADLPRLSELAGFGKLTPPDDEMDEDGCLLLVSQHWDEIHSIAAALR</sequence>